<proteinExistence type="inferred from homology"/>
<comment type="similarity">
    <text evidence="1 4">Belongs to the aldehyde dehydrogenase family.</text>
</comment>
<dbReference type="PANTHER" id="PTHR42991:SF1">
    <property type="entry name" value="ALDEHYDE DEHYDROGENASE"/>
    <property type="match status" value="1"/>
</dbReference>
<dbReference type="Gene3D" id="3.40.309.10">
    <property type="entry name" value="Aldehyde Dehydrogenase, Chain A, domain 2"/>
    <property type="match status" value="1"/>
</dbReference>
<reference evidence="6" key="1">
    <citation type="submission" date="2022-04" db="EMBL/GenBank/DDBJ databases">
        <title>Lysobacter sp. CAU 1642 isolated from sea sand.</title>
        <authorList>
            <person name="Kim W."/>
        </authorList>
    </citation>
    <scope>NUCLEOTIDE SEQUENCE</scope>
    <source>
        <strain evidence="6">CAU 1642</strain>
    </source>
</reference>
<protein>
    <submittedName>
        <fullName evidence="6">Aldehyde dehydrogenase family protein</fullName>
    </submittedName>
</protein>
<keyword evidence="7" id="KW-1185">Reference proteome</keyword>
<feature type="domain" description="Aldehyde dehydrogenase" evidence="5">
    <location>
        <begin position="19"/>
        <end position="470"/>
    </location>
</feature>
<dbReference type="InterPro" id="IPR029510">
    <property type="entry name" value="Ald_DH_CS_GLU"/>
</dbReference>
<evidence type="ECO:0000256" key="1">
    <source>
        <dbReference type="ARBA" id="ARBA00009986"/>
    </source>
</evidence>
<dbReference type="InterPro" id="IPR016161">
    <property type="entry name" value="Ald_DH/histidinol_DH"/>
</dbReference>
<sequence>MLKDTYPYYLANKAIHANQDLEVTDKYTGKVATRVALANYPVIDQAIAAAADAQEAMQAFPPYKRQAVLNHCVKRFQERFDEIAMALCIEAGKPIKDARGEVTRLIDTFRVGAEEAVRIGGEVMNLEIAERAKGYRGMWKRVPIGPCSLISPFNFPLNLAAHKIAPAIAAGCTWVMKPASRTPIGALIIGEVLAETDLPKGAFSILPCSRDGADLFTEDDRLKLLSFTGSPGVGWELKAKAGRKKVVLELGGNAACLIDADQADRLDAVVERVVFGAYYQSGQSCISVQRILVHDAVYDAFRDKLVAAVKALKMGDPKNDDTFIGPMISEGEAKRLEGWVERATQGGAKLLCGGKREGAMLEASLLEDVPFDTEINCEEAFGPVAALYRYSDFESALQQINNSKFGLQAGLFTHDIRKAMRAWDVLDVGGVVINDVPSWRVDNMPYGGVKDSGLGREGVKYAIEDMTEIRLLVIRD</sequence>
<dbReference type="InterPro" id="IPR016163">
    <property type="entry name" value="Ald_DH_C"/>
</dbReference>
<dbReference type="Gene3D" id="3.40.605.10">
    <property type="entry name" value="Aldehyde Dehydrogenase, Chain A, domain 1"/>
    <property type="match status" value="1"/>
</dbReference>
<dbReference type="PANTHER" id="PTHR42991">
    <property type="entry name" value="ALDEHYDE DEHYDROGENASE"/>
    <property type="match status" value="1"/>
</dbReference>
<feature type="active site" evidence="3">
    <location>
        <position position="249"/>
    </location>
</feature>
<dbReference type="InterPro" id="IPR051020">
    <property type="entry name" value="ALDH-related_metabolic_enz"/>
</dbReference>
<dbReference type="RefSeq" id="WP_248206294.1">
    <property type="nucleotide sequence ID" value="NZ_JALNMH010000003.1"/>
</dbReference>
<evidence type="ECO:0000256" key="4">
    <source>
        <dbReference type="RuleBase" id="RU003345"/>
    </source>
</evidence>
<dbReference type="CDD" id="cd07147">
    <property type="entry name" value="ALDH_F21_RNP123"/>
    <property type="match status" value="1"/>
</dbReference>
<dbReference type="EMBL" id="JALNMH010000003">
    <property type="protein sequence ID" value="MCK7593155.1"/>
    <property type="molecule type" value="Genomic_DNA"/>
</dbReference>
<organism evidence="6 7">
    <name type="scientific">Pseudomarimonas salicorniae</name>
    <dbReference type="NCBI Taxonomy" id="2933270"/>
    <lineage>
        <taxon>Bacteria</taxon>
        <taxon>Pseudomonadati</taxon>
        <taxon>Pseudomonadota</taxon>
        <taxon>Gammaproteobacteria</taxon>
        <taxon>Lysobacterales</taxon>
        <taxon>Lysobacteraceae</taxon>
        <taxon>Pseudomarimonas</taxon>
    </lineage>
</organism>
<name>A0ABT0GF35_9GAMM</name>
<dbReference type="InterPro" id="IPR016162">
    <property type="entry name" value="Ald_DH_N"/>
</dbReference>
<evidence type="ECO:0000313" key="6">
    <source>
        <dbReference type="EMBL" id="MCK7593155.1"/>
    </source>
</evidence>
<comment type="caution">
    <text evidence="6">The sequence shown here is derived from an EMBL/GenBank/DDBJ whole genome shotgun (WGS) entry which is preliminary data.</text>
</comment>
<evidence type="ECO:0000256" key="2">
    <source>
        <dbReference type="ARBA" id="ARBA00023002"/>
    </source>
</evidence>
<dbReference type="Proteomes" id="UP001431449">
    <property type="component" value="Unassembled WGS sequence"/>
</dbReference>
<dbReference type="InterPro" id="IPR015590">
    <property type="entry name" value="Aldehyde_DH_dom"/>
</dbReference>
<evidence type="ECO:0000259" key="5">
    <source>
        <dbReference type="Pfam" id="PF00171"/>
    </source>
</evidence>
<evidence type="ECO:0000256" key="3">
    <source>
        <dbReference type="PROSITE-ProRule" id="PRU10007"/>
    </source>
</evidence>
<dbReference type="PROSITE" id="PS00687">
    <property type="entry name" value="ALDEHYDE_DEHYDR_GLU"/>
    <property type="match status" value="1"/>
</dbReference>
<dbReference type="SUPFAM" id="SSF53720">
    <property type="entry name" value="ALDH-like"/>
    <property type="match status" value="1"/>
</dbReference>
<accession>A0ABT0GF35</accession>
<dbReference type="Pfam" id="PF00171">
    <property type="entry name" value="Aldedh"/>
    <property type="match status" value="1"/>
</dbReference>
<keyword evidence="2 4" id="KW-0560">Oxidoreductase</keyword>
<gene>
    <name evidence="6" type="ORF">M0G41_05665</name>
</gene>
<evidence type="ECO:0000313" key="7">
    <source>
        <dbReference type="Proteomes" id="UP001431449"/>
    </source>
</evidence>